<name>A0A518K6E8_9BACT</name>
<dbReference type="Pfam" id="PF02706">
    <property type="entry name" value="Wzz"/>
    <property type="match status" value="1"/>
</dbReference>
<keyword evidence="6" id="KW-0175">Coiled coil</keyword>
<feature type="transmembrane region" description="Helical" evidence="7">
    <location>
        <begin position="22"/>
        <end position="42"/>
    </location>
</feature>
<accession>A0A518K6E8</accession>
<gene>
    <name evidence="9" type="ORF">Spa11_15680</name>
</gene>
<keyword evidence="10" id="KW-1185">Reference proteome</keyword>
<feature type="coiled-coil region" evidence="6">
    <location>
        <begin position="251"/>
        <end position="285"/>
    </location>
</feature>
<evidence type="ECO:0000256" key="1">
    <source>
        <dbReference type="ARBA" id="ARBA00004651"/>
    </source>
</evidence>
<dbReference type="PANTHER" id="PTHR32309:SF13">
    <property type="entry name" value="FERRIC ENTEROBACTIN TRANSPORT PROTEIN FEPE"/>
    <property type="match status" value="1"/>
</dbReference>
<dbReference type="InterPro" id="IPR050445">
    <property type="entry name" value="Bact_polysacc_biosynth/exp"/>
</dbReference>
<dbReference type="PANTHER" id="PTHR32309">
    <property type="entry name" value="TYROSINE-PROTEIN KINASE"/>
    <property type="match status" value="1"/>
</dbReference>
<dbReference type="GO" id="GO:0004713">
    <property type="term" value="F:protein tyrosine kinase activity"/>
    <property type="evidence" value="ECO:0007669"/>
    <property type="project" value="TreeGrafter"/>
</dbReference>
<evidence type="ECO:0000256" key="5">
    <source>
        <dbReference type="ARBA" id="ARBA00023136"/>
    </source>
</evidence>
<dbReference type="KEGG" id="bmei:Spa11_15680"/>
<keyword evidence="5 7" id="KW-0472">Membrane</keyword>
<dbReference type="AlphaFoldDB" id="A0A518K6E8"/>
<dbReference type="GO" id="GO:0005886">
    <property type="term" value="C:plasma membrane"/>
    <property type="evidence" value="ECO:0007669"/>
    <property type="project" value="UniProtKB-SubCell"/>
</dbReference>
<evidence type="ECO:0000313" key="9">
    <source>
        <dbReference type="EMBL" id="QDV73372.1"/>
    </source>
</evidence>
<evidence type="ECO:0000256" key="6">
    <source>
        <dbReference type="SAM" id="Coils"/>
    </source>
</evidence>
<feature type="transmembrane region" description="Helical" evidence="7">
    <location>
        <begin position="466"/>
        <end position="487"/>
    </location>
</feature>
<keyword evidence="2" id="KW-1003">Cell membrane</keyword>
<reference evidence="9 10" key="1">
    <citation type="submission" date="2019-02" db="EMBL/GenBank/DDBJ databases">
        <title>Deep-cultivation of Planctomycetes and their phenomic and genomic characterization uncovers novel biology.</title>
        <authorList>
            <person name="Wiegand S."/>
            <person name="Jogler M."/>
            <person name="Boedeker C."/>
            <person name="Pinto D."/>
            <person name="Vollmers J."/>
            <person name="Rivas-Marin E."/>
            <person name="Kohn T."/>
            <person name="Peeters S.H."/>
            <person name="Heuer A."/>
            <person name="Rast P."/>
            <person name="Oberbeckmann S."/>
            <person name="Bunk B."/>
            <person name="Jeske O."/>
            <person name="Meyerdierks A."/>
            <person name="Storesund J.E."/>
            <person name="Kallscheuer N."/>
            <person name="Luecker S."/>
            <person name="Lage O.M."/>
            <person name="Pohl T."/>
            <person name="Merkel B.J."/>
            <person name="Hornburger P."/>
            <person name="Mueller R.-W."/>
            <person name="Bruemmer F."/>
            <person name="Labrenz M."/>
            <person name="Spormann A.M."/>
            <person name="Op den Camp H."/>
            <person name="Overmann J."/>
            <person name="Amann R."/>
            <person name="Jetten M.S.M."/>
            <person name="Mascher T."/>
            <person name="Medema M.H."/>
            <person name="Devos D.P."/>
            <person name="Kaster A.-K."/>
            <person name="Ovreas L."/>
            <person name="Rohde M."/>
            <person name="Galperin M.Y."/>
            <person name="Jogler C."/>
        </authorList>
    </citation>
    <scope>NUCLEOTIDE SEQUENCE [LARGE SCALE GENOMIC DNA]</scope>
    <source>
        <strain evidence="9 10">Spa11</strain>
    </source>
</reference>
<evidence type="ECO:0000256" key="7">
    <source>
        <dbReference type="SAM" id="Phobius"/>
    </source>
</evidence>
<keyword evidence="3 7" id="KW-0812">Transmembrane</keyword>
<keyword evidence="4 7" id="KW-1133">Transmembrane helix</keyword>
<comment type="subcellular location">
    <subcellularLocation>
        <location evidence="1">Cell membrane</location>
        <topology evidence="1">Multi-pass membrane protein</topology>
    </subcellularLocation>
</comment>
<protein>
    <submittedName>
        <fullName evidence="9">Chain length determinant protein</fullName>
    </submittedName>
</protein>
<evidence type="ECO:0000256" key="4">
    <source>
        <dbReference type="ARBA" id="ARBA00022989"/>
    </source>
</evidence>
<dbReference type="Proteomes" id="UP000316426">
    <property type="component" value="Chromosome"/>
</dbReference>
<evidence type="ECO:0000256" key="2">
    <source>
        <dbReference type="ARBA" id="ARBA00022475"/>
    </source>
</evidence>
<evidence type="ECO:0000259" key="8">
    <source>
        <dbReference type="Pfam" id="PF02706"/>
    </source>
</evidence>
<sequence length="524" mass="57475">MPASPNNATVLSMAEMLFRHRIKVVLIPTLVLGVGLAIALFAPRQYKSEAKLALQMGRQSVNLDPTAQTGQQIIGIQQLGRDAEVITALDLIKSRGVISKVVEKLGADYILRGGPEAEADDQPADVVASFIDSTIGAAANRAITTLKSIDPISRDEEAVIEIERNLVADSERDSTLLLVSYSTDTPVGAKTILETLIDVYRNEHLRINRNQDSREFFQEQEGLIREQLNAAMDRVRQAKDEIGVASVDTRRQNLENQLQAITMSAFEAESDRNALVAELKDLNLQLDSLPERLIASKKSIPNQGADLLREQLYTLQVKQADLKARYSSSHPLVVAISQQINEAEKVVDGQSDVREETTDDVNPLHLELALAANQKRSQLASLEAKLESLRDQDKTVRADLEKLNADAMRIALLEREEADLSRKHTRYVDNLEQTRIDQELEEQAVSSISTAQAPTLSEKPVSPSKLIVALGSIVLAFAGTAATVLGLEQISDKIRDERTIEKVTGVPVLATIPDSSAHGRVLVS</sequence>
<feature type="coiled-coil region" evidence="6">
    <location>
        <begin position="372"/>
        <end position="406"/>
    </location>
</feature>
<organism evidence="9 10">
    <name type="scientific">Botrimarina mediterranea</name>
    <dbReference type="NCBI Taxonomy" id="2528022"/>
    <lineage>
        <taxon>Bacteria</taxon>
        <taxon>Pseudomonadati</taxon>
        <taxon>Planctomycetota</taxon>
        <taxon>Planctomycetia</taxon>
        <taxon>Pirellulales</taxon>
        <taxon>Lacipirellulaceae</taxon>
        <taxon>Botrimarina</taxon>
    </lineage>
</organism>
<evidence type="ECO:0000313" key="10">
    <source>
        <dbReference type="Proteomes" id="UP000316426"/>
    </source>
</evidence>
<proteinExistence type="predicted"/>
<dbReference type="InterPro" id="IPR003856">
    <property type="entry name" value="LPS_length_determ_N"/>
</dbReference>
<feature type="domain" description="Polysaccharide chain length determinant N-terminal" evidence="8">
    <location>
        <begin position="13"/>
        <end position="105"/>
    </location>
</feature>
<dbReference type="RefSeq" id="WP_145110217.1">
    <property type="nucleotide sequence ID" value="NZ_CP036349.1"/>
</dbReference>
<dbReference type="EMBL" id="CP036349">
    <property type="protein sequence ID" value="QDV73372.1"/>
    <property type="molecule type" value="Genomic_DNA"/>
</dbReference>
<evidence type="ECO:0000256" key="3">
    <source>
        <dbReference type="ARBA" id="ARBA00022692"/>
    </source>
</evidence>